<evidence type="ECO:0000256" key="8">
    <source>
        <dbReference type="SAM" id="MobiDB-lite"/>
    </source>
</evidence>
<comment type="function">
    <text evidence="1">Acts as a defensive agent. Recognizes blood group fucosylated oligosaccharides including A, B, H and Lewis B-type antigens. Does not recognize Lewis A antigen and has low affinity for monovalent haptens.</text>
</comment>
<dbReference type="InterPro" id="IPR051941">
    <property type="entry name" value="BG_Antigen-Binding_Lectin"/>
</dbReference>
<accession>A0A9W6ZJA0</accession>
<proteinExistence type="inferred from homology"/>
<keyword evidence="7" id="KW-1015">Disulfide bond</keyword>
<evidence type="ECO:0000256" key="6">
    <source>
        <dbReference type="ARBA" id="ARBA00022837"/>
    </source>
</evidence>
<dbReference type="PANTHER" id="PTHR45713:SF6">
    <property type="entry name" value="F5_8 TYPE C DOMAIN-CONTAINING PROTEIN"/>
    <property type="match status" value="1"/>
</dbReference>
<keyword evidence="5" id="KW-0430">Lectin</keyword>
<evidence type="ECO:0000256" key="1">
    <source>
        <dbReference type="ARBA" id="ARBA00002219"/>
    </source>
</evidence>
<dbReference type="SUPFAM" id="SSF49785">
    <property type="entry name" value="Galactose-binding domain-like"/>
    <property type="match status" value="1"/>
</dbReference>
<feature type="region of interest" description="Disordered" evidence="8">
    <location>
        <begin position="1"/>
        <end position="30"/>
    </location>
</feature>
<dbReference type="GO" id="GO:0042806">
    <property type="term" value="F:fucose binding"/>
    <property type="evidence" value="ECO:0007669"/>
    <property type="project" value="UniProtKB-ARBA"/>
</dbReference>
<evidence type="ECO:0000313" key="11">
    <source>
        <dbReference type="Proteomes" id="UP001165082"/>
    </source>
</evidence>
<name>A0A9W6ZJA0_9STRA</name>
<protein>
    <recommendedName>
        <fullName evidence="9">Fucolectin tachylectin-4 pentraxin-1 domain-containing protein</fullName>
    </recommendedName>
</protein>
<keyword evidence="11" id="KW-1185">Reference proteome</keyword>
<comment type="similarity">
    <text evidence="2">Belongs to the fucolectin family.</text>
</comment>
<dbReference type="Pfam" id="PF22633">
    <property type="entry name" value="F5_F8_type_C_2"/>
    <property type="match status" value="1"/>
</dbReference>
<evidence type="ECO:0000313" key="10">
    <source>
        <dbReference type="EMBL" id="GMH53251.1"/>
    </source>
</evidence>
<evidence type="ECO:0000256" key="7">
    <source>
        <dbReference type="ARBA" id="ARBA00023157"/>
    </source>
</evidence>
<evidence type="ECO:0000256" key="4">
    <source>
        <dbReference type="ARBA" id="ARBA00022723"/>
    </source>
</evidence>
<dbReference type="InterPro" id="IPR006585">
    <property type="entry name" value="FTP1"/>
</dbReference>
<feature type="region of interest" description="Disordered" evidence="8">
    <location>
        <begin position="520"/>
        <end position="546"/>
    </location>
</feature>
<gene>
    <name evidence="10" type="ORF">TrRE_jg5493</name>
</gene>
<organism evidence="10 11">
    <name type="scientific">Triparma retinervis</name>
    <dbReference type="NCBI Taxonomy" id="2557542"/>
    <lineage>
        <taxon>Eukaryota</taxon>
        <taxon>Sar</taxon>
        <taxon>Stramenopiles</taxon>
        <taxon>Ochrophyta</taxon>
        <taxon>Bolidophyceae</taxon>
        <taxon>Parmales</taxon>
        <taxon>Triparmaceae</taxon>
        <taxon>Triparma</taxon>
    </lineage>
</organism>
<keyword evidence="4" id="KW-0479">Metal-binding</keyword>
<comment type="caution">
    <text evidence="10">The sequence shown here is derived from an EMBL/GenBank/DDBJ whole genome shotgun (WGS) entry which is preliminary data.</text>
</comment>
<evidence type="ECO:0000259" key="9">
    <source>
        <dbReference type="SMART" id="SM00607"/>
    </source>
</evidence>
<dbReference type="GO" id="GO:0001868">
    <property type="term" value="P:regulation of complement activation, lectin pathway"/>
    <property type="evidence" value="ECO:0007669"/>
    <property type="project" value="UniProtKB-ARBA"/>
</dbReference>
<feature type="domain" description="Fucolectin tachylectin-4 pentraxin-1" evidence="9">
    <location>
        <begin position="315"/>
        <end position="465"/>
    </location>
</feature>
<dbReference type="PANTHER" id="PTHR45713">
    <property type="entry name" value="FTP DOMAIN-CONTAINING PROTEIN"/>
    <property type="match status" value="1"/>
</dbReference>
<feature type="region of interest" description="Disordered" evidence="8">
    <location>
        <begin position="776"/>
        <end position="813"/>
    </location>
</feature>
<dbReference type="OrthoDB" id="192878at2759"/>
<reference evidence="10" key="1">
    <citation type="submission" date="2022-07" db="EMBL/GenBank/DDBJ databases">
        <title>Genome analysis of Parmales, a sister group of diatoms, reveals the evolutionary specialization of diatoms from phago-mixotrophs to photoautotrophs.</title>
        <authorList>
            <person name="Ban H."/>
            <person name="Sato S."/>
            <person name="Yoshikawa S."/>
            <person name="Kazumasa Y."/>
            <person name="Nakamura Y."/>
            <person name="Ichinomiya M."/>
            <person name="Saitoh K."/>
            <person name="Sato N."/>
            <person name="Blanc-Mathieu R."/>
            <person name="Endo H."/>
            <person name="Kuwata A."/>
            <person name="Ogata H."/>
        </authorList>
    </citation>
    <scope>NUCLEOTIDE SEQUENCE</scope>
</reference>
<evidence type="ECO:0000256" key="5">
    <source>
        <dbReference type="ARBA" id="ARBA00022734"/>
    </source>
</evidence>
<dbReference type="Proteomes" id="UP001165082">
    <property type="component" value="Unassembled WGS sequence"/>
</dbReference>
<feature type="compositionally biased region" description="Low complexity" evidence="8">
    <location>
        <begin position="523"/>
        <end position="541"/>
    </location>
</feature>
<dbReference type="InterPro" id="IPR008979">
    <property type="entry name" value="Galactose-bd-like_sf"/>
</dbReference>
<keyword evidence="6" id="KW-0106">Calcium</keyword>
<dbReference type="GO" id="GO:0010185">
    <property type="term" value="P:regulation of cellular defense response"/>
    <property type="evidence" value="ECO:0007669"/>
    <property type="project" value="UniProtKB-ARBA"/>
</dbReference>
<dbReference type="EMBL" id="BRXZ01003356">
    <property type="protein sequence ID" value="GMH53251.1"/>
    <property type="molecule type" value="Genomic_DNA"/>
</dbReference>
<comment type="subunit">
    <text evidence="3">Homotrimer.</text>
</comment>
<dbReference type="SMART" id="SM00607">
    <property type="entry name" value="FTP"/>
    <property type="match status" value="1"/>
</dbReference>
<evidence type="ECO:0000256" key="3">
    <source>
        <dbReference type="ARBA" id="ARBA00011233"/>
    </source>
</evidence>
<dbReference type="GO" id="GO:0046872">
    <property type="term" value="F:metal ion binding"/>
    <property type="evidence" value="ECO:0007669"/>
    <property type="project" value="UniProtKB-KW"/>
</dbReference>
<sequence>MRPSTAPAPRRKSAFSASTGKKKVRMKKSELDHLKAKYSSKFNQGNEQFLYGVRLEQSAKSASRAIKNSIPPIPTPSSPEVMTMTKTLLSRGGISGPTVTFGSASNTNDIIDLLDDQRVGLEKLKMRGGDEAAKKKFGRLMKEKTRMEKRSMDMGEWESHLPRYARHKVSAPKAPQETYGEMVLRQLSQGGGRMIPGSQCYEPAHSKVRCNLCNLYFSRESTTGVISMKSILELQRSKGVKHNSKKYEKASFLYSKSKLCKFCSQLFDNRSRMARKFGKIHKYIDLEAKGHSDTIKDDIMSKVILQERDLENLKERNLAVGGRASQSSTVDGKLPTLAITGKPGAKSMDFCTRTRREFESWWEIELDDLYPIKSIVIYNRKDSGSVTRAYRAAPYWVFVTNDPLETSRVSECKKHAVKAALINTNEEKVTWKMPPNTVGRVVRIQCEGVKSLQLAQVEVLKGGIDTTKEGSEAMDEGKEGKLMRNDKNILGTKALTKMGPMTTFQFDFIGSPSLTKAMPANESAARPSTAPAPSSTFTRTAQPRRAKAHKSLAASTEEVNKLFNATAASFQERVGYDNEIFAIMNKYNELEREAIKRNFLHFAQVPDVPKRSRASTEFRANLSMMVDNAEITVEQAAAAVKALKQAGVSGPKKRKKEVFGFWEKDDHADFSASVGQEESAISNVSVSTKSKHKEEPTPQLAASSSYQSLIESYCIDDLLGALRDVGYAREVLKMSPVRITFYEFLRIVECCCARNLQQLGRVFSVPPNMIRSNMGDSLSDTSMSHCHRPHTSDGTTGRRRHQKKHYKDPSATYISSPIPLRKPKVKVTGKGKLQKSEENYNALLERYGVKKTTMDPRQDYNTVVRRLGADEPKLTGYEYIEEQDARRERMRQLHKETAVEPTIHPALNRKNCSLCLLSFPTDALVESATVKCLKEFSDRQGVTFEKFGLGVPDSSLLMQHRVPICALCAQFFDPDAVGGLAVVKHQKRKMYEAYFDDCFPDTFSNPTIPELDHTHIVMVKQKSLKFAQEKMAASTFAASDAMNNAASKREKEAKLGNLRQESFMRLEQFNQSDDSIYHEDGGSLSGSIGTASIASMDRKYIERPMRMTREMKGYDNLDGELKAEKRQIGSVRDVGGRKDASTGSSVYQFAVWRDGQEFAAKLNPEFISGHAEQKSEDVSLTSSHHSLIRKNEIHAKHQDDYDDHKVEVGHLGKDLW</sequence>
<dbReference type="Gene3D" id="2.60.120.260">
    <property type="entry name" value="Galactose-binding domain-like"/>
    <property type="match status" value="1"/>
</dbReference>
<dbReference type="AlphaFoldDB" id="A0A9W6ZJA0"/>
<evidence type="ECO:0000256" key="2">
    <source>
        <dbReference type="ARBA" id="ARBA00010147"/>
    </source>
</evidence>
<feature type="compositionally biased region" description="Basic residues" evidence="8">
    <location>
        <begin position="797"/>
        <end position="806"/>
    </location>
</feature>